<dbReference type="InterPro" id="IPR013229">
    <property type="entry name" value="PEGA"/>
</dbReference>
<dbReference type="Proteomes" id="UP000034050">
    <property type="component" value="Unassembled WGS sequence"/>
</dbReference>
<evidence type="ECO:0000259" key="2">
    <source>
        <dbReference type="PROSITE" id="PS51781"/>
    </source>
</evidence>
<reference evidence="3 4" key="1">
    <citation type="journal article" date="2015" name="Nature">
        <title>rRNA introns, odd ribosomes, and small enigmatic genomes across a large radiation of phyla.</title>
        <authorList>
            <person name="Brown C.T."/>
            <person name="Hug L.A."/>
            <person name="Thomas B.C."/>
            <person name="Sharon I."/>
            <person name="Castelle C.J."/>
            <person name="Singh A."/>
            <person name="Wilkins M.J."/>
            <person name="Williams K.H."/>
            <person name="Banfield J.F."/>
        </authorList>
    </citation>
    <scope>NUCLEOTIDE SEQUENCE [LARGE SCALE GENOMIC DNA]</scope>
</reference>
<dbReference type="InterPro" id="IPR003646">
    <property type="entry name" value="SH3-like_bac-type"/>
</dbReference>
<sequence>MKKILTLLFVVLVIGGSGAGFLWLKKSSSKGAAELKVNSTPVATVYLDDQSLGKTPYQGQVAAGEYTLKLVPESGNPQFSAWESRIKLQPNLLTFVNRDFSETDLTSGGEVLTLEKSSGKKAELTVLSNPDGATVTVAGTDRGTTPLIIRDLDPGKYDLVLTSAGFRTRSLAIKATGGYKLTANLQLAAMGTVSGTTAATIPSPTPTPTSSPTSKPGPTTTPKPKGTPPPKPYVEVLDTPTGFLNVRQEASTSAEILTKINPGELYSLLDENNGWFKIVYEDSKEGWISGQYAKKYE</sequence>
<name>A0A0G1CN97_9BACT</name>
<dbReference type="STRING" id="1618446.UV61_C0006G0168"/>
<gene>
    <name evidence="3" type="ORF">UV61_C0006G0168</name>
</gene>
<dbReference type="PANTHER" id="PTHR36194">
    <property type="entry name" value="S-LAYER-LIKE PROTEIN"/>
    <property type="match status" value="1"/>
</dbReference>
<feature type="compositionally biased region" description="Pro residues" evidence="1">
    <location>
        <begin position="219"/>
        <end position="232"/>
    </location>
</feature>
<evidence type="ECO:0000256" key="1">
    <source>
        <dbReference type="SAM" id="MobiDB-lite"/>
    </source>
</evidence>
<protein>
    <submittedName>
        <fullName evidence="3">5'-Nucleotidase domain-containing protein</fullName>
    </submittedName>
</protein>
<comment type="caution">
    <text evidence="3">The sequence shown here is derived from an EMBL/GenBank/DDBJ whole genome shotgun (WGS) entry which is preliminary data.</text>
</comment>
<feature type="domain" description="SH3b" evidence="2">
    <location>
        <begin position="233"/>
        <end position="297"/>
    </location>
</feature>
<evidence type="ECO:0000313" key="3">
    <source>
        <dbReference type="EMBL" id="KKS86967.1"/>
    </source>
</evidence>
<dbReference type="Pfam" id="PF08308">
    <property type="entry name" value="PEGA"/>
    <property type="match status" value="2"/>
</dbReference>
<evidence type="ECO:0000313" key="4">
    <source>
        <dbReference type="Proteomes" id="UP000034050"/>
    </source>
</evidence>
<dbReference type="EMBL" id="LCFD01000006">
    <property type="protein sequence ID" value="KKS86967.1"/>
    <property type="molecule type" value="Genomic_DNA"/>
</dbReference>
<dbReference type="PROSITE" id="PS51781">
    <property type="entry name" value="SH3B"/>
    <property type="match status" value="1"/>
</dbReference>
<accession>A0A0G1CN97</accession>
<dbReference type="AlphaFoldDB" id="A0A0G1CN97"/>
<dbReference type="SMART" id="SM00287">
    <property type="entry name" value="SH3b"/>
    <property type="match status" value="1"/>
</dbReference>
<dbReference type="Pfam" id="PF08239">
    <property type="entry name" value="SH3_3"/>
    <property type="match status" value="1"/>
</dbReference>
<feature type="region of interest" description="Disordered" evidence="1">
    <location>
        <begin position="198"/>
        <end position="232"/>
    </location>
</feature>
<proteinExistence type="predicted"/>
<organism evidence="3 4">
    <name type="scientific">Candidatus Gottesmanbacteria bacterium GW2011_GWB1_43_11</name>
    <dbReference type="NCBI Taxonomy" id="1618446"/>
    <lineage>
        <taxon>Bacteria</taxon>
        <taxon>Candidatus Gottesmaniibacteriota</taxon>
    </lineage>
</organism>
<dbReference type="Gene3D" id="2.30.30.40">
    <property type="entry name" value="SH3 Domains"/>
    <property type="match status" value="1"/>
</dbReference>
<dbReference type="PANTHER" id="PTHR36194:SF1">
    <property type="entry name" value="S-LAYER-LIKE PROTEIN"/>
    <property type="match status" value="1"/>
</dbReference>